<dbReference type="Proteomes" id="UP001443914">
    <property type="component" value="Unassembled WGS sequence"/>
</dbReference>
<feature type="compositionally biased region" description="Low complexity" evidence="3">
    <location>
        <begin position="515"/>
        <end position="528"/>
    </location>
</feature>
<evidence type="ECO:0000256" key="1">
    <source>
        <dbReference type="ARBA" id="ARBA00023054"/>
    </source>
</evidence>
<gene>
    <name evidence="4" type="ORF">RND81_14G152700</name>
</gene>
<dbReference type="InterPro" id="IPR040265">
    <property type="entry name" value="CHUP1/IPGA1-like"/>
</dbReference>
<dbReference type="PANTHER" id="PTHR31342">
    <property type="entry name" value="PROTEIN CHUP1, CHLOROPLASTIC"/>
    <property type="match status" value="1"/>
</dbReference>
<keyword evidence="5" id="KW-1185">Reference proteome</keyword>
<dbReference type="AlphaFoldDB" id="A0AAW1GM56"/>
<dbReference type="PANTHER" id="PTHR31342:SF4">
    <property type="entry name" value="ACTIN BINDING PROTEIN FAMILY"/>
    <property type="match status" value="1"/>
</dbReference>
<feature type="region of interest" description="Disordered" evidence="3">
    <location>
        <begin position="514"/>
        <end position="546"/>
    </location>
</feature>
<evidence type="ECO:0000313" key="4">
    <source>
        <dbReference type="EMBL" id="KAK9666003.1"/>
    </source>
</evidence>
<evidence type="ECO:0000313" key="5">
    <source>
        <dbReference type="Proteomes" id="UP001443914"/>
    </source>
</evidence>
<feature type="compositionally biased region" description="Basic and acidic residues" evidence="3">
    <location>
        <begin position="533"/>
        <end position="546"/>
    </location>
</feature>
<evidence type="ECO:0008006" key="6">
    <source>
        <dbReference type="Google" id="ProtNLM"/>
    </source>
</evidence>
<reference evidence="4" key="1">
    <citation type="submission" date="2024-03" db="EMBL/GenBank/DDBJ databases">
        <title>WGS assembly of Saponaria officinalis var. Norfolk2.</title>
        <authorList>
            <person name="Jenkins J."/>
            <person name="Shu S."/>
            <person name="Grimwood J."/>
            <person name="Barry K."/>
            <person name="Goodstein D."/>
            <person name="Schmutz J."/>
            <person name="Leebens-Mack J."/>
            <person name="Osbourn A."/>
        </authorList>
    </citation>
    <scope>NUCLEOTIDE SEQUENCE [LARGE SCALE GENOMIC DNA]</scope>
    <source>
        <strain evidence="4">JIC</strain>
    </source>
</reference>
<evidence type="ECO:0000256" key="2">
    <source>
        <dbReference type="SAM" id="Coils"/>
    </source>
</evidence>
<dbReference type="GO" id="GO:0072699">
    <property type="term" value="P:protein localization to cortical microtubule cytoskeleton"/>
    <property type="evidence" value="ECO:0007669"/>
    <property type="project" value="TreeGrafter"/>
</dbReference>
<feature type="coiled-coil region" evidence="2">
    <location>
        <begin position="149"/>
        <end position="356"/>
    </location>
</feature>
<comment type="caution">
    <text evidence="4">The sequence shown here is derived from an EMBL/GenBank/DDBJ whole genome shotgun (WGS) entry which is preliminary data.</text>
</comment>
<protein>
    <recommendedName>
        <fullName evidence="6">Protein CHUP1, chloroplastic</fullName>
    </recommendedName>
</protein>
<feature type="region of interest" description="Disordered" evidence="3">
    <location>
        <begin position="39"/>
        <end position="79"/>
    </location>
</feature>
<accession>A0AAW1GM56</accession>
<dbReference type="EMBL" id="JBDFQZ010000014">
    <property type="protein sequence ID" value="KAK9666003.1"/>
    <property type="molecule type" value="Genomic_DNA"/>
</dbReference>
<sequence length="615" mass="70498">MMIMMIKEKGNVRPLLVKFGVALAISFAGFLYARARNKRIGPLEPPPSPPSNSDSIRRVDYGGRLPINDDPQPEMDSDEAYDKPCIRVQAESLSGRASPSVRYSADKDGFLLPEFDQLVQDLNTSNASKPDTEEFTMNELHTTIFSVERDDYEHEIDNLKRRVNFLRERERRLEVQLLEYYGLKQQETAMMELQNRLKINSIEAKLFSVKIESLQAENKRLAAEVADHSKVVSELEDAKDKIKVLKRKIRHEAQQNKEQIIELTQRVTQFQEQGHDDAHPKLRGTVNLESEVEKLRKFNESLQQENAELIRRLDSTQFLANSFLDNPEKDELYKEMLNLREENESLSKDVERLRADRCTDAEELVYLRWINACLRFELRNYQPPPGKTVARDLSKCLSPTSENKAKQLILEYANSEDGDHKEPSIVDFDFENWPSSNPSYLTDSTEHDDSPHYTCDHKNHHKKLKIFARLRKLITGKHSKCPRIDHDIRKRCPSESPCGTSFYDGVIEEIPKLASSSQNSDSSSLELSQLDEQDPKDVEKTDEMSKFRSTTGGVRFVLGSESINSSPLDYRTEHDSEDVAKTKLAKYAGVLRDSRVSPRMHKKSASCSAGLTLIM</sequence>
<evidence type="ECO:0000256" key="3">
    <source>
        <dbReference type="SAM" id="MobiDB-lite"/>
    </source>
</evidence>
<proteinExistence type="predicted"/>
<keyword evidence="1 2" id="KW-0175">Coiled coil</keyword>
<organism evidence="4 5">
    <name type="scientific">Saponaria officinalis</name>
    <name type="common">Common soapwort</name>
    <name type="synonym">Lychnis saponaria</name>
    <dbReference type="NCBI Taxonomy" id="3572"/>
    <lineage>
        <taxon>Eukaryota</taxon>
        <taxon>Viridiplantae</taxon>
        <taxon>Streptophyta</taxon>
        <taxon>Embryophyta</taxon>
        <taxon>Tracheophyta</taxon>
        <taxon>Spermatophyta</taxon>
        <taxon>Magnoliopsida</taxon>
        <taxon>eudicotyledons</taxon>
        <taxon>Gunneridae</taxon>
        <taxon>Pentapetalae</taxon>
        <taxon>Caryophyllales</taxon>
        <taxon>Caryophyllaceae</taxon>
        <taxon>Caryophylleae</taxon>
        <taxon>Saponaria</taxon>
    </lineage>
</organism>
<name>A0AAW1GM56_SAPOF</name>
<dbReference type="GO" id="GO:0055028">
    <property type="term" value="C:cortical microtubule"/>
    <property type="evidence" value="ECO:0007669"/>
    <property type="project" value="TreeGrafter"/>
</dbReference>